<protein>
    <recommendedName>
        <fullName evidence="3">Ig-like domain-containing protein</fullName>
    </recommendedName>
</protein>
<dbReference type="RefSeq" id="WP_204158622.1">
    <property type="nucleotide sequence ID" value="NZ_JACSOD020000298.1"/>
</dbReference>
<reference evidence="1 2" key="1">
    <citation type="submission" date="2021-02" db="EMBL/GenBank/DDBJ databases">
        <authorList>
            <person name="Jung H.S."/>
            <person name="Chun B.H."/>
            <person name="Jeon C.O."/>
        </authorList>
    </citation>
    <scope>NUCLEOTIDE SEQUENCE [LARGE SCALE GENOMIC DNA]</scope>
    <source>
        <strain evidence="1 2">LMG 25203</strain>
    </source>
</reference>
<evidence type="ECO:0000313" key="2">
    <source>
        <dbReference type="Proteomes" id="UP000759529"/>
    </source>
</evidence>
<organism evidence="1 2">
    <name type="scientific">Flavobacterium macrobrachii</name>
    <dbReference type="NCBI Taxonomy" id="591204"/>
    <lineage>
        <taxon>Bacteria</taxon>
        <taxon>Pseudomonadati</taxon>
        <taxon>Bacteroidota</taxon>
        <taxon>Flavobacteriia</taxon>
        <taxon>Flavobacteriales</taxon>
        <taxon>Flavobacteriaceae</taxon>
        <taxon>Flavobacterium</taxon>
    </lineage>
</organism>
<dbReference type="Proteomes" id="UP000759529">
    <property type="component" value="Unassembled WGS sequence"/>
</dbReference>
<evidence type="ECO:0008006" key="3">
    <source>
        <dbReference type="Google" id="ProtNLM"/>
    </source>
</evidence>
<dbReference type="EMBL" id="JACSOD020000298">
    <property type="protein sequence ID" value="MBM6497909.1"/>
    <property type="molecule type" value="Genomic_DNA"/>
</dbReference>
<feature type="non-terminal residue" evidence="1">
    <location>
        <position position="289"/>
    </location>
</feature>
<evidence type="ECO:0000313" key="1">
    <source>
        <dbReference type="EMBL" id="MBM6497909.1"/>
    </source>
</evidence>
<name>A0ABS2CTM9_9FLAO</name>
<keyword evidence="2" id="KW-1185">Reference proteome</keyword>
<proteinExistence type="predicted"/>
<feature type="non-terminal residue" evidence="1">
    <location>
        <position position="1"/>
    </location>
</feature>
<gene>
    <name evidence="1" type="ORF">H9X54_001115</name>
</gene>
<comment type="caution">
    <text evidence="1">The sequence shown here is derived from an EMBL/GenBank/DDBJ whole genome shotgun (WGS) entry which is preliminary data.</text>
</comment>
<accession>A0ABS2CTM9</accession>
<sequence>DRMAGLSTTNVNSNFNTIQYAWYLRSNGTCEIYESGNFRGSFSTYTANSIFRIAVEAGVVKYFLNGTLVYSSAIAPILPLIVDVSINSVLGTISNALVSNLSNSTFTAFSSGAGANPSYQWLLNGSNVGTNSNTYSNPFLTSGDVVSCLLTPDFGGCSTTNYPSNAITTVQVGTPASIEFIIQGTPATTGCNVAKEDVRWLTSSLLNVTATNNSLMKIQSNGNWNGGAASRNLIANNGSFEFRVSEVNTDRMAGLSTTNVNSNFNTIQYAWYLRSNGTCEIYESGNFRG</sequence>